<evidence type="ECO:0000313" key="1">
    <source>
        <dbReference type="EMBL" id="KAF0757018.1"/>
    </source>
</evidence>
<evidence type="ECO:0000313" key="2">
    <source>
        <dbReference type="Proteomes" id="UP000469452"/>
    </source>
</evidence>
<name>A0A6A5AIJ3_APHAT</name>
<organism evidence="1 2">
    <name type="scientific">Aphanomyces astaci</name>
    <name type="common">Crayfish plague agent</name>
    <dbReference type="NCBI Taxonomy" id="112090"/>
    <lineage>
        <taxon>Eukaryota</taxon>
        <taxon>Sar</taxon>
        <taxon>Stramenopiles</taxon>
        <taxon>Oomycota</taxon>
        <taxon>Saprolegniomycetes</taxon>
        <taxon>Saprolegniales</taxon>
        <taxon>Verrucalvaceae</taxon>
        <taxon>Aphanomyces</taxon>
    </lineage>
</organism>
<gene>
    <name evidence="1" type="ORF">AaE_004404</name>
</gene>
<protein>
    <submittedName>
        <fullName evidence="1">Uncharacterized protein</fullName>
    </submittedName>
</protein>
<sequence>MGRLVKTKTPTNKDLQEQLRQMQLAINGPTITEAGNELLAPTSFDRVAVSTIVYSDDMVVVLLELRFGRFRNAFTKCSSNQKRSSLWEQLRLQYNIVVGGDNATTTTSLKNKE</sequence>
<proteinExistence type="predicted"/>
<reference evidence="1 2" key="1">
    <citation type="submission" date="2019-06" db="EMBL/GenBank/DDBJ databases">
        <title>Genomics analysis of Aphanomyces spp. identifies a new class of oomycete effector associated with host adaptation.</title>
        <authorList>
            <person name="Gaulin E."/>
        </authorList>
    </citation>
    <scope>NUCLEOTIDE SEQUENCE [LARGE SCALE GENOMIC DNA]</scope>
    <source>
        <strain evidence="1 2">E</strain>
    </source>
</reference>
<dbReference type="AlphaFoldDB" id="A0A6A5AIJ3"/>
<dbReference type="EMBL" id="VJMI01010075">
    <property type="protein sequence ID" value="KAF0757018.1"/>
    <property type="molecule type" value="Genomic_DNA"/>
</dbReference>
<dbReference type="VEuPathDB" id="FungiDB:H257_09082"/>
<accession>A0A6A5AIJ3</accession>
<comment type="caution">
    <text evidence="1">The sequence shown here is derived from an EMBL/GenBank/DDBJ whole genome shotgun (WGS) entry which is preliminary data.</text>
</comment>
<dbReference type="Proteomes" id="UP000469452">
    <property type="component" value="Unassembled WGS sequence"/>
</dbReference>